<proteinExistence type="predicted"/>
<dbReference type="InterPro" id="IPR050483">
    <property type="entry name" value="CoA-transferase_III_domain"/>
</dbReference>
<dbReference type="Pfam" id="PF02515">
    <property type="entry name" value="CoA_transf_3"/>
    <property type="match status" value="1"/>
</dbReference>
<keyword evidence="1 2" id="KW-0808">Transferase</keyword>
<dbReference type="KEGG" id="pmet:G4Y79_06165"/>
<dbReference type="EMBL" id="CP062983">
    <property type="protein sequence ID" value="QPC83962.1"/>
    <property type="molecule type" value="Genomic_DNA"/>
</dbReference>
<keyword evidence="3" id="KW-1185">Reference proteome</keyword>
<dbReference type="PANTHER" id="PTHR48207">
    <property type="entry name" value="SUCCINATE--HYDROXYMETHYLGLUTARATE COA-TRANSFERASE"/>
    <property type="match status" value="1"/>
</dbReference>
<dbReference type="InterPro" id="IPR044855">
    <property type="entry name" value="CoA-Trfase_III_dom3_sf"/>
</dbReference>
<evidence type="ECO:0000256" key="1">
    <source>
        <dbReference type="ARBA" id="ARBA00022679"/>
    </source>
</evidence>
<dbReference type="Gene3D" id="3.30.1540.10">
    <property type="entry name" value="formyl-coa transferase, domain 3"/>
    <property type="match status" value="1"/>
</dbReference>
<evidence type="ECO:0000313" key="2">
    <source>
        <dbReference type="EMBL" id="QPC83962.1"/>
    </source>
</evidence>
<protein>
    <submittedName>
        <fullName evidence="2">CoA transferase</fullName>
    </submittedName>
</protein>
<dbReference type="SUPFAM" id="SSF89796">
    <property type="entry name" value="CoA-transferase family III (CaiB/BaiF)"/>
    <property type="match status" value="1"/>
</dbReference>
<dbReference type="AlphaFoldDB" id="A0A7S8EBK4"/>
<organism evidence="2 3">
    <name type="scientific">Phototrophicus methaneseepsis</name>
    <dbReference type="NCBI Taxonomy" id="2710758"/>
    <lineage>
        <taxon>Bacteria</taxon>
        <taxon>Bacillati</taxon>
        <taxon>Chloroflexota</taxon>
        <taxon>Candidatus Thermofontia</taxon>
        <taxon>Phototrophicales</taxon>
        <taxon>Phototrophicaceae</taxon>
        <taxon>Phototrophicus</taxon>
    </lineage>
</organism>
<dbReference type="Gene3D" id="3.40.50.10540">
    <property type="entry name" value="Crotonobetainyl-coa:carnitine coa-transferase, domain 1"/>
    <property type="match status" value="1"/>
</dbReference>
<sequence length="380" mass="41822">MSRPLEHVRVLDFTRIFSGPYTTLLFADMGAEVVKVEHPEYGDDSRLYGPIIGDTSGYFETLNRGKKSIAIDYRSEHGQQILRQLTPHFDIVVENFRVGQMARYGLDYPVLRELNPRLVYASISGYGQFGDKAHLGCYDIVAQAASGLMSLTGLPQMPLKTGPAIADAISGLTAAVGILGALFRREKMGEGAYVDVAMVDSVFAILENTLATYSATQQVPDRQGNTDAAIAPFDAFEVMDGWVVLAIGNNRLWQRFVSLVGEHINRPEFANNELRLQNYNQLRSLIADWLAHHPTETALKLLQEAQIPSGPIRTIDELATDAQLEARDMLLKVQVDDEHLLTVPGSPIHISGASRTNTGRAPKLGEHTSEILAELEAVSH</sequence>
<name>A0A7S8EBK4_9CHLR</name>
<accession>A0A7S8EBK4</accession>
<dbReference type="InterPro" id="IPR023606">
    <property type="entry name" value="CoA-Trfase_III_dom_1_sf"/>
</dbReference>
<dbReference type="InterPro" id="IPR003673">
    <property type="entry name" value="CoA-Trfase_fam_III"/>
</dbReference>
<dbReference type="Proteomes" id="UP000594468">
    <property type="component" value="Chromosome"/>
</dbReference>
<gene>
    <name evidence="2" type="ORF">G4Y79_06165</name>
</gene>
<dbReference type="GO" id="GO:0008410">
    <property type="term" value="F:CoA-transferase activity"/>
    <property type="evidence" value="ECO:0007669"/>
    <property type="project" value="TreeGrafter"/>
</dbReference>
<evidence type="ECO:0000313" key="3">
    <source>
        <dbReference type="Proteomes" id="UP000594468"/>
    </source>
</evidence>
<reference evidence="2 3" key="1">
    <citation type="submission" date="2020-02" db="EMBL/GenBank/DDBJ databases">
        <authorList>
            <person name="Zheng R.K."/>
            <person name="Sun C.M."/>
        </authorList>
    </citation>
    <scope>NUCLEOTIDE SEQUENCE [LARGE SCALE GENOMIC DNA]</scope>
    <source>
        <strain evidence="3">rifampicinis</strain>
    </source>
</reference>
<dbReference type="RefSeq" id="WP_195172026.1">
    <property type="nucleotide sequence ID" value="NZ_CP062983.1"/>
</dbReference>
<dbReference type="PANTHER" id="PTHR48207:SF3">
    <property type="entry name" value="SUCCINATE--HYDROXYMETHYLGLUTARATE COA-TRANSFERASE"/>
    <property type="match status" value="1"/>
</dbReference>